<dbReference type="PROSITE" id="PS50158">
    <property type="entry name" value="ZF_CCHC"/>
    <property type="match status" value="1"/>
</dbReference>
<dbReference type="Proteomes" id="UP001231189">
    <property type="component" value="Unassembled WGS sequence"/>
</dbReference>
<dbReference type="GO" id="GO:0003676">
    <property type="term" value="F:nucleic acid binding"/>
    <property type="evidence" value="ECO:0007669"/>
    <property type="project" value="InterPro"/>
</dbReference>
<dbReference type="PANTHER" id="PTHR33170">
    <property type="entry name" value="DUF4283 DOMAIN-CONTAINING PROTEIN-RELATED"/>
    <property type="match status" value="1"/>
</dbReference>
<feature type="compositionally biased region" description="Basic and acidic residues" evidence="2">
    <location>
        <begin position="527"/>
        <end position="554"/>
    </location>
</feature>
<accession>A0AAD8VTI4</accession>
<dbReference type="GO" id="GO:0008270">
    <property type="term" value="F:zinc ion binding"/>
    <property type="evidence" value="ECO:0007669"/>
    <property type="project" value="UniProtKB-KW"/>
</dbReference>
<organism evidence="4 5">
    <name type="scientific">Lolium multiflorum</name>
    <name type="common">Italian ryegrass</name>
    <name type="synonym">Lolium perenne subsp. multiflorum</name>
    <dbReference type="NCBI Taxonomy" id="4521"/>
    <lineage>
        <taxon>Eukaryota</taxon>
        <taxon>Viridiplantae</taxon>
        <taxon>Streptophyta</taxon>
        <taxon>Embryophyta</taxon>
        <taxon>Tracheophyta</taxon>
        <taxon>Spermatophyta</taxon>
        <taxon>Magnoliopsida</taxon>
        <taxon>Liliopsida</taxon>
        <taxon>Poales</taxon>
        <taxon>Poaceae</taxon>
        <taxon>BOP clade</taxon>
        <taxon>Pooideae</taxon>
        <taxon>Poodae</taxon>
        <taxon>Poeae</taxon>
        <taxon>Poeae Chloroplast Group 2 (Poeae type)</taxon>
        <taxon>Loliodinae</taxon>
        <taxon>Loliinae</taxon>
        <taxon>Lolium</taxon>
    </lineage>
</organism>
<evidence type="ECO:0000256" key="2">
    <source>
        <dbReference type="SAM" id="MobiDB-lite"/>
    </source>
</evidence>
<dbReference type="AlphaFoldDB" id="A0AAD8VTI4"/>
<keyword evidence="1" id="KW-0479">Metal-binding</keyword>
<feature type="region of interest" description="Disordered" evidence="2">
    <location>
        <begin position="1"/>
        <end position="71"/>
    </location>
</feature>
<sequence length="659" mass="69991">MNGDGGRGGFNPGRGRFNPGRGGPGAGRGGYGYGGGRGDYANAGGRGDYGSTGGRGDYGRGGYGAGRGGYGNNRGTYAQRGWYQGAGRSNAGYGGGYGNQGNAFGGSRNFVQGESSGSAGSDFVGNRGSSNGNFQRGNEFRGNQQGWNAGRGGALGNRNRGQEPEGAIRGGIDADLLQQTVQAVVAAVTAATKATATTVAPVAKVNVVHDAGPSNVDEQNVVAPVAVPCPTVPQQKETTQVIQEGSEMAAKDKENEGQGAPKKKKEDKAGCFRCKKPGHYIDDCPTPFCDICESIHHATSACHLLNAPKPNAILHGYANEALMFFELACGVFKAKAENPKLAKVTVEGDTLTIPKIIEQLKKIVPSEKFIWEVFHIKENIYRVKLPSKLEVQRLKNFGTYICSNKETCLAFDAWSSVEEPLYMFQEVWVRVTGLPSDIRSDYLALWGVGTLFGKTLDVDMSYTRKNKVLRIKIGCLDHRLIPASTDMFIRRGFYKLLFEVEIEDRSQEVKMVDANNDFDGDNGDNQGEEKNGDAHDMDTDNKEKASDAGSKDNGNDGSTTHNGVDGMQEHCGNLEAIQIGTIHVKCASPALDDNVGSDSVADTLHKEASLGSAGVGACKLGQQPAIGQVLPTAVLAQHAANSQQLQAASLFVWRGGECG</sequence>
<dbReference type="SMART" id="SM00343">
    <property type="entry name" value="ZnF_C2HC"/>
    <property type="match status" value="1"/>
</dbReference>
<evidence type="ECO:0000313" key="5">
    <source>
        <dbReference type="Proteomes" id="UP001231189"/>
    </source>
</evidence>
<feature type="region of interest" description="Disordered" evidence="2">
    <location>
        <begin position="108"/>
        <end position="167"/>
    </location>
</feature>
<feature type="domain" description="CCHC-type" evidence="3">
    <location>
        <begin position="271"/>
        <end position="285"/>
    </location>
</feature>
<keyword evidence="5" id="KW-1185">Reference proteome</keyword>
<feature type="compositionally biased region" description="Polar residues" evidence="2">
    <location>
        <begin position="127"/>
        <end position="145"/>
    </location>
</feature>
<dbReference type="InterPro" id="IPR001878">
    <property type="entry name" value="Znf_CCHC"/>
</dbReference>
<evidence type="ECO:0000259" key="3">
    <source>
        <dbReference type="PROSITE" id="PS50158"/>
    </source>
</evidence>
<proteinExistence type="predicted"/>
<evidence type="ECO:0000313" key="4">
    <source>
        <dbReference type="EMBL" id="KAK1617241.1"/>
    </source>
</evidence>
<feature type="compositionally biased region" description="Gly residues" evidence="2">
    <location>
        <begin position="1"/>
        <end position="12"/>
    </location>
</feature>
<feature type="compositionally biased region" description="Polar residues" evidence="2">
    <location>
        <begin position="109"/>
        <end position="119"/>
    </location>
</feature>
<protein>
    <recommendedName>
        <fullName evidence="3">CCHC-type domain-containing protein</fullName>
    </recommendedName>
</protein>
<comment type="caution">
    <text evidence="4">The sequence shown here is derived from an EMBL/GenBank/DDBJ whole genome shotgun (WGS) entry which is preliminary data.</text>
</comment>
<dbReference type="Gene3D" id="4.10.60.10">
    <property type="entry name" value="Zinc finger, CCHC-type"/>
    <property type="match status" value="1"/>
</dbReference>
<dbReference type="PANTHER" id="PTHR33170:SF40">
    <property type="entry name" value="OS04G0557100 PROTEIN"/>
    <property type="match status" value="1"/>
</dbReference>
<reference evidence="4" key="1">
    <citation type="submission" date="2023-07" db="EMBL/GenBank/DDBJ databases">
        <title>A chromosome-level genome assembly of Lolium multiflorum.</title>
        <authorList>
            <person name="Chen Y."/>
            <person name="Copetti D."/>
            <person name="Kolliker R."/>
            <person name="Studer B."/>
        </authorList>
    </citation>
    <scope>NUCLEOTIDE SEQUENCE</scope>
    <source>
        <strain evidence="4">02402/16</strain>
        <tissue evidence="4">Leaf</tissue>
    </source>
</reference>
<name>A0AAD8VTI4_LOLMU</name>
<feature type="compositionally biased region" description="Gly residues" evidence="2">
    <location>
        <begin position="20"/>
        <end position="71"/>
    </location>
</feature>
<keyword evidence="1" id="KW-0863">Zinc-finger</keyword>
<keyword evidence="1" id="KW-0862">Zinc</keyword>
<evidence type="ECO:0000256" key="1">
    <source>
        <dbReference type="PROSITE-ProRule" id="PRU00047"/>
    </source>
</evidence>
<dbReference type="InterPro" id="IPR036875">
    <property type="entry name" value="Znf_CCHC_sf"/>
</dbReference>
<gene>
    <name evidence="4" type="ORF">QYE76_022758</name>
</gene>
<dbReference type="EMBL" id="JAUUTY010000006">
    <property type="protein sequence ID" value="KAK1617241.1"/>
    <property type="molecule type" value="Genomic_DNA"/>
</dbReference>
<feature type="region of interest" description="Disordered" evidence="2">
    <location>
        <begin position="514"/>
        <end position="567"/>
    </location>
</feature>
<dbReference type="SUPFAM" id="SSF57756">
    <property type="entry name" value="Retrovirus zinc finger-like domains"/>
    <property type="match status" value="1"/>
</dbReference>
<dbReference type="Pfam" id="PF00098">
    <property type="entry name" value="zf-CCHC"/>
    <property type="match status" value="1"/>
</dbReference>